<feature type="chain" id="PRO_5024944708" description="YceK/YidQ family lipoprotein" evidence="1">
    <location>
        <begin position="21"/>
        <end position="93"/>
    </location>
</feature>
<name>A0A5S9IR21_UABAM</name>
<evidence type="ECO:0000256" key="1">
    <source>
        <dbReference type="SAM" id="SignalP"/>
    </source>
</evidence>
<sequence>MIRALCILLLCCMCSCGTVANLAFGAPKTNNGFMGLETRVYGGIQWDFAVITAFAEEENPLLLLSLPLGIIDFPLSFVGDTFTLPIAIKFSQE</sequence>
<dbReference type="InterPro" id="IPR010780">
    <property type="entry name" value="DUF1375"/>
</dbReference>
<gene>
    <name evidence="2" type="ORF">UABAM_04895</name>
</gene>
<organism evidence="2 3">
    <name type="scientific">Uabimicrobium amorphum</name>
    <dbReference type="NCBI Taxonomy" id="2596890"/>
    <lineage>
        <taxon>Bacteria</taxon>
        <taxon>Pseudomonadati</taxon>
        <taxon>Planctomycetota</taxon>
        <taxon>Candidatus Uabimicrobiia</taxon>
        <taxon>Candidatus Uabimicrobiales</taxon>
        <taxon>Candidatus Uabimicrobiaceae</taxon>
        <taxon>Candidatus Uabimicrobium</taxon>
    </lineage>
</organism>
<dbReference type="AlphaFoldDB" id="A0A5S9IR21"/>
<evidence type="ECO:0008006" key="4">
    <source>
        <dbReference type="Google" id="ProtNLM"/>
    </source>
</evidence>
<keyword evidence="1" id="KW-0732">Signal</keyword>
<dbReference type="EMBL" id="AP019860">
    <property type="protein sequence ID" value="BBM86509.1"/>
    <property type="molecule type" value="Genomic_DNA"/>
</dbReference>
<evidence type="ECO:0000313" key="2">
    <source>
        <dbReference type="EMBL" id="BBM86509.1"/>
    </source>
</evidence>
<evidence type="ECO:0000313" key="3">
    <source>
        <dbReference type="Proteomes" id="UP000326354"/>
    </source>
</evidence>
<keyword evidence="3" id="KW-1185">Reference proteome</keyword>
<dbReference type="RefSeq" id="WP_151970563.1">
    <property type="nucleotide sequence ID" value="NZ_AP019860.1"/>
</dbReference>
<reference evidence="2 3" key="1">
    <citation type="submission" date="2019-08" db="EMBL/GenBank/DDBJ databases">
        <title>Complete genome sequence of Candidatus Uab amorphum.</title>
        <authorList>
            <person name="Shiratori T."/>
            <person name="Suzuki S."/>
            <person name="Kakizawa Y."/>
            <person name="Ishida K."/>
        </authorList>
    </citation>
    <scope>NUCLEOTIDE SEQUENCE [LARGE SCALE GENOMIC DNA]</scope>
    <source>
        <strain evidence="2 3">SRT547</strain>
    </source>
</reference>
<dbReference type="Proteomes" id="UP000326354">
    <property type="component" value="Chromosome"/>
</dbReference>
<dbReference type="KEGG" id="uam:UABAM_04895"/>
<feature type="signal peptide" evidence="1">
    <location>
        <begin position="1"/>
        <end position="20"/>
    </location>
</feature>
<accession>A0A5S9IR21</accession>
<proteinExistence type="predicted"/>
<protein>
    <recommendedName>
        <fullName evidence="4">YceK/YidQ family lipoprotein</fullName>
    </recommendedName>
</protein>
<dbReference type="Pfam" id="PF07119">
    <property type="entry name" value="DUF1375"/>
    <property type="match status" value="1"/>
</dbReference>